<organism evidence="3 4">
    <name type="scientific">Camellia sinensis</name>
    <name type="common">Tea plant</name>
    <name type="synonym">Thea sinensis</name>
    <dbReference type="NCBI Taxonomy" id="4442"/>
    <lineage>
        <taxon>Eukaryota</taxon>
        <taxon>Viridiplantae</taxon>
        <taxon>Streptophyta</taxon>
        <taxon>Embryophyta</taxon>
        <taxon>Tracheophyta</taxon>
        <taxon>Spermatophyta</taxon>
        <taxon>Magnoliopsida</taxon>
        <taxon>eudicotyledons</taxon>
        <taxon>Gunneridae</taxon>
        <taxon>Pentapetalae</taxon>
        <taxon>asterids</taxon>
        <taxon>Ericales</taxon>
        <taxon>Theaceae</taxon>
        <taxon>Camellia</taxon>
    </lineage>
</organism>
<dbReference type="InterPro" id="IPR005162">
    <property type="entry name" value="Retrotrans_gag_dom"/>
</dbReference>
<accession>A0A7J7FY29</accession>
<reference evidence="4" key="1">
    <citation type="journal article" date="2020" name="Nat. Commun.">
        <title>Genome assembly of wild tea tree DASZ reveals pedigree and selection history of tea varieties.</title>
        <authorList>
            <person name="Zhang W."/>
            <person name="Zhang Y."/>
            <person name="Qiu H."/>
            <person name="Guo Y."/>
            <person name="Wan H."/>
            <person name="Zhang X."/>
            <person name="Scossa F."/>
            <person name="Alseekh S."/>
            <person name="Zhang Q."/>
            <person name="Wang P."/>
            <person name="Xu L."/>
            <person name="Schmidt M.H."/>
            <person name="Jia X."/>
            <person name="Li D."/>
            <person name="Zhu A."/>
            <person name="Guo F."/>
            <person name="Chen W."/>
            <person name="Ni D."/>
            <person name="Usadel B."/>
            <person name="Fernie A.R."/>
            <person name="Wen W."/>
        </authorList>
    </citation>
    <scope>NUCLEOTIDE SEQUENCE [LARGE SCALE GENOMIC DNA]</scope>
    <source>
        <strain evidence="4">cv. G240</strain>
    </source>
</reference>
<dbReference type="PANTHER" id="PTHR33223">
    <property type="entry name" value="CCHC-TYPE DOMAIN-CONTAINING PROTEIN"/>
    <property type="match status" value="1"/>
</dbReference>
<sequence>MAEAYLFRFKSIEHCDDTDAPTGLAPPPILPQPAKTQTNLSDSPFEFEVDPTVLKVSKLEKLFKKSQGVKSIPNIEDGYTDSTVTLPDRFKMSHIDRFDGSGDPMVHIRLFSDILRPMGLSRLQKLSLVGRTLSGVAGIWYAKLEDSVKRNWEKMAEAIVAQYSYNTQIEITTRDLETTRQELKESFSDFITRWRAKASMMTIRPTDKDQIQMIEDALKQGLIDNDREQPRRTFNYSMNAGTSSAAAARALDVSMVTATAPRTLTATPFTGASGKRAHEALEPRPLPETLPPFHNLAKYCAFHQQHGHDTDHCFRLRHEIQDLIDNRVIVPPEKPNVTTNPLPPHNQAPPLKRINSIQTGVVSYDPSIYITASHLSKPEVFIPDGTDLCMLDISRTQPEPMVVIIEDRTGMILEESGTVDSGFEEFGSFAEEAYNPSGYITSTGQVRPNVELPVGAEICVQRLQGGLMTNQILLKNLSQNRVCQGPGNQNASPESTGAKNFARDLSILNTKDVEQQAALKQFKREGIEDSERARKAKAPVGTERAVCTRTERATSTWTEGVVGTRIVVTEPDRCLSAVDGMWWEDDDLCFAHTNEDWGNNQPDDTWYIGEVDHMTRSGRYFKSPHLDQPEASGKGQGGGEAERKATRRRGCVK</sequence>
<dbReference type="AlphaFoldDB" id="A0A7J7FY29"/>
<protein>
    <recommendedName>
        <fullName evidence="2">Retrotransposon gag domain-containing protein</fullName>
    </recommendedName>
</protein>
<evidence type="ECO:0000256" key="1">
    <source>
        <dbReference type="SAM" id="MobiDB-lite"/>
    </source>
</evidence>
<evidence type="ECO:0000259" key="2">
    <source>
        <dbReference type="Pfam" id="PF03732"/>
    </source>
</evidence>
<evidence type="ECO:0000313" key="3">
    <source>
        <dbReference type="EMBL" id="KAF5932881.1"/>
    </source>
</evidence>
<name>A0A7J7FY29_CAMSI</name>
<evidence type="ECO:0000313" key="4">
    <source>
        <dbReference type="Proteomes" id="UP000593564"/>
    </source>
</evidence>
<feature type="region of interest" description="Disordered" evidence="1">
    <location>
        <begin position="618"/>
        <end position="653"/>
    </location>
</feature>
<feature type="domain" description="Retrotransposon gag" evidence="2">
    <location>
        <begin position="132"/>
        <end position="202"/>
    </location>
</feature>
<comment type="caution">
    <text evidence="3">The sequence shown here is derived from an EMBL/GenBank/DDBJ whole genome shotgun (WGS) entry which is preliminary data.</text>
</comment>
<proteinExistence type="predicted"/>
<dbReference type="Pfam" id="PF03732">
    <property type="entry name" value="Retrotrans_gag"/>
    <property type="match status" value="1"/>
</dbReference>
<dbReference type="Proteomes" id="UP000593564">
    <property type="component" value="Unassembled WGS sequence"/>
</dbReference>
<feature type="region of interest" description="Disordered" evidence="1">
    <location>
        <begin position="17"/>
        <end position="37"/>
    </location>
</feature>
<gene>
    <name evidence="3" type="ORF">HYC85_029052</name>
</gene>
<keyword evidence="4" id="KW-1185">Reference proteome</keyword>
<dbReference type="PANTHER" id="PTHR33223:SF8">
    <property type="entry name" value="OS04G0172440 PROTEIN"/>
    <property type="match status" value="1"/>
</dbReference>
<dbReference type="EMBL" id="JACBKZ010000014">
    <property type="protein sequence ID" value="KAF5932881.1"/>
    <property type="molecule type" value="Genomic_DNA"/>
</dbReference>
<reference evidence="3 4" key="2">
    <citation type="submission" date="2020-07" db="EMBL/GenBank/DDBJ databases">
        <title>Genome assembly of wild tea tree DASZ reveals pedigree and selection history of tea varieties.</title>
        <authorList>
            <person name="Zhang W."/>
        </authorList>
    </citation>
    <scope>NUCLEOTIDE SEQUENCE [LARGE SCALE GENOMIC DNA]</scope>
    <source>
        <strain evidence="4">cv. G240</strain>
        <tissue evidence="3">Leaf</tissue>
    </source>
</reference>